<reference evidence="2" key="1">
    <citation type="submission" date="2020-08" db="EMBL/GenBank/DDBJ databases">
        <title>Multicomponent nature underlies the extraordinary mechanical properties of spider dragline silk.</title>
        <authorList>
            <person name="Kono N."/>
            <person name="Nakamura H."/>
            <person name="Mori M."/>
            <person name="Yoshida Y."/>
            <person name="Ohtoshi R."/>
            <person name="Malay A.D."/>
            <person name="Moran D.A.P."/>
            <person name="Tomita M."/>
            <person name="Numata K."/>
            <person name="Arakawa K."/>
        </authorList>
    </citation>
    <scope>NUCLEOTIDE SEQUENCE</scope>
</reference>
<gene>
    <name evidence="2" type="ORF">NPIL_530751</name>
</gene>
<dbReference type="Proteomes" id="UP000887013">
    <property type="component" value="Unassembled WGS sequence"/>
</dbReference>
<feature type="compositionally biased region" description="Acidic residues" evidence="1">
    <location>
        <begin position="28"/>
        <end position="46"/>
    </location>
</feature>
<protein>
    <submittedName>
        <fullName evidence="2">Uncharacterized protein</fullName>
    </submittedName>
</protein>
<sequence length="74" mass="8738">MARTKQTARVKKGKAESIANRDPHDLESDKDEDETETMDTENENSTDQDRNKEACLLRTRMEENYKEAINYYCY</sequence>
<name>A0A8X6TZF6_NEPPI</name>
<dbReference type="AlphaFoldDB" id="A0A8X6TZF6"/>
<accession>A0A8X6TZF6</accession>
<organism evidence="2 3">
    <name type="scientific">Nephila pilipes</name>
    <name type="common">Giant wood spider</name>
    <name type="synonym">Nephila maculata</name>
    <dbReference type="NCBI Taxonomy" id="299642"/>
    <lineage>
        <taxon>Eukaryota</taxon>
        <taxon>Metazoa</taxon>
        <taxon>Ecdysozoa</taxon>
        <taxon>Arthropoda</taxon>
        <taxon>Chelicerata</taxon>
        <taxon>Arachnida</taxon>
        <taxon>Araneae</taxon>
        <taxon>Araneomorphae</taxon>
        <taxon>Entelegynae</taxon>
        <taxon>Araneoidea</taxon>
        <taxon>Nephilidae</taxon>
        <taxon>Nephila</taxon>
    </lineage>
</organism>
<evidence type="ECO:0000256" key="1">
    <source>
        <dbReference type="SAM" id="MobiDB-lite"/>
    </source>
</evidence>
<evidence type="ECO:0000313" key="2">
    <source>
        <dbReference type="EMBL" id="GFT64014.1"/>
    </source>
</evidence>
<feature type="region of interest" description="Disordered" evidence="1">
    <location>
        <begin position="1"/>
        <end position="53"/>
    </location>
</feature>
<feature type="compositionally biased region" description="Basic residues" evidence="1">
    <location>
        <begin position="1"/>
        <end position="12"/>
    </location>
</feature>
<evidence type="ECO:0000313" key="3">
    <source>
        <dbReference type="Proteomes" id="UP000887013"/>
    </source>
</evidence>
<dbReference type="EMBL" id="BMAW01019557">
    <property type="protein sequence ID" value="GFT64014.1"/>
    <property type="molecule type" value="Genomic_DNA"/>
</dbReference>
<proteinExistence type="predicted"/>
<feature type="compositionally biased region" description="Basic and acidic residues" evidence="1">
    <location>
        <begin position="13"/>
        <end position="27"/>
    </location>
</feature>
<keyword evidence="3" id="KW-1185">Reference proteome</keyword>
<comment type="caution">
    <text evidence="2">The sequence shown here is derived from an EMBL/GenBank/DDBJ whole genome shotgun (WGS) entry which is preliminary data.</text>
</comment>